<keyword evidence="3 5" id="KW-1133">Transmembrane helix</keyword>
<comment type="subcellular location">
    <subcellularLocation>
        <location evidence="1">Cell membrane</location>
        <topology evidence="1">Multi-pass membrane protein</topology>
    </subcellularLocation>
</comment>
<dbReference type="PROSITE" id="PS50850">
    <property type="entry name" value="MFS"/>
    <property type="match status" value="1"/>
</dbReference>
<feature type="transmembrane region" description="Helical" evidence="5">
    <location>
        <begin position="387"/>
        <end position="405"/>
    </location>
</feature>
<dbReference type="Gene3D" id="1.20.1250.20">
    <property type="entry name" value="MFS general substrate transporter like domains"/>
    <property type="match status" value="2"/>
</dbReference>
<evidence type="ECO:0000256" key="4">
    <source>
        <dbReference type="ARBA" id="ARBA00023136"/>
    </source>
</evidence>
<dbReference type="PANTHER" id="PTHR23546">
    <property type="entry name" value="TRANSPORT PROTEIN"/>
    <property type="match status" value="1"/>
</dbReference>
<dbReference type="RefSeq" id="WP_092285862.1">
    <property type="nucleotide sequence ID" value="NZ_FOPJ01000008.1"/>
</dbReference>
<evidence type="ECO:0000256" key="5">
    <source>
        <dbReference type="SAM" id="Phobius"/>
    </source>
</evidence>
<keyword evidence="2 5" id="KW-0812">Transmembrane</keyword>
<dbReference type="InterPro" id="IPR011701">
    <property type="entry name" value="MFS"/>
</dbReference>
<dbReference type="InterPro" id="IPR036259">
    <property type="entry name" value="MFS_trans_sf"/>
</dbReference>
<sequence>MTEAQPNAQSPVAHTPGAAPDQFKLVSIIVFLAFLGQMILNPVIAPLSRSLDLQEWHVGAMISLAAVALALLSQFWGRRSLKVGAKKVFILSTLLAAAALVLFAVISWFGMKGMLAGTTLFLLMLLTRGIFYGGAISAINPTAMAYITSTTSDEKARLRQLGAIGAMQALSGMIGAFLGGALGAISLMAPLILMPIMVLCATTLVAVKMHPYRDDQLIEQPARISYTDKRVYPFLIAGFLLFIAFGTLTLIVGFVVQDRFGLDAGATAGYSAGFILLASVVMVITQAVVLPKLNLSARTLLRLGLSIMLVAFIVLLIPAGYFLFAVGYFLGGAGAGLAIPGYSTGPTLLATKEEQGGIGGIINATNGWTYAIAPILSTSLYGWNPESPFIMCVVLLAIAVLFCFLHPTLRSSKIAQTPAPVAA</sequence>
<reference evidence="7 8" key="1">
    <citation type="submission" date="2016-10" db="EMBL/GenBank/DDBJ databases">
        <authorList>
            <person name="de Groot N.N."/>
        </authorList>
    </citation>
    <scope>NUCLEOTIDE SEQUENCE [LARGE SCALE GENOMIC DNA]</scope>
    <source>
        <strain>J11</strain>
        <strain evidence="8">PG 39</strain>
    </source>
</reference>
<dbReference type="Proteomes" id="UP000199065">
    <property type="component" value="Unassembled WGS sequence"/>
</dbReference>
<proteinExistence type="predicted"/>
<evidence type="ECO:0000256" key="1">
    <source>
        <dbReference type="ARBA" id="ARBA00004651"/>
    </source>
</evidence>
<dbReference type="EMBL" id="FOPJ01000008">
    <property type="protein sequence ID" value="SFG62476.1"/>
    <property type="molecule type" value="Genomic_DNA"/>
</dbReference>
<evidence type="ECO:0000259" key="6">
    <source>
        <dbReference type="PROSITE" id="PS50850"/>
    </source>
</evidence>
<evidence type="ECO:0000256" key="3">
    <source>
        <dbReference type="ARBA" id="ARBA00022989"/>
    </source>
</evidence>
<protein>
    <submittedName>
        <fullName evidence="7">Major Facilitator Superfamily protein</fullName>
    </submittedName>
</protein>
<dbReference type="GO" id="GO:0022857">
    <property type="term" value="F:transmembrane transporter activity"/>
    <property type="evidence" value="ECO:0007669"/>
    <property type="project" value="InterPro"/>
</dbReference>
<evidence type="ECO:0000256" key="2">
    <source>
        <dbReference type="ARBA" id="ARBA00022692"/>
    </source>
</evidence>
<name>A0A1I2TJ10_9CORY</name>
<dbReference type="STRING" id="185761.SAMN05660282_01412"/>
<feature type="transmembrane region" description="Helical" evidence="5">
    <location>
        <begin position="231"/>
        <end position="256"/>
    </location>
</feature>
<dbReference type="GO" id="GO:0005886">
    <property type="term" value="C:plasma membrane"/>
    <property type="evidence" value="ECO:0007669"/>
    <property type="project" value="UniProtKB-SubCell"/>
</dbReference>
<dbReference type="PANTHER" id="PTHR23546:SF1">
    <property type="entry name" value="MEMBRANE PROTEIN"/>
    <property type="match status" value="1"/>
</dbReference>
<dbReference type="OrthoDB" id="9793283at2"/>
<dbReference type="AlphaFoldDB" id="A0A1I2TJ10"/>
<feature type="transmembrane region" description="Helical" evidence="5">
    <location>
        <begin position="303"/>
        <end position="330"/>
    </location>
</feature>
<feature type="domain" description="Major facilitator superfamily (MFS) profile" evidence="6">
    <location>
        <begin position="22"/>
        <end position="411"/>
    </location>
</feature>
<feature type="transmembrane region" description="Helical" evidence="5">
    <location>
        <begin position="161"/>
        <end position="185"/>
    </location>
</feature>
<feature type="transmembrane region" description="Helical" evidence="5">
    <location>
        <begin position="268"/>
        <end position="291"/>
    </location>
</feature>
<feature type="transmembrane region" description="Helical" evidence="5">
    <location>
        <begin position="56"/>
        <end position="76"/>
    </location>
</feature>
<gene>
    <name evidence="7" type="ORF">SAMN05660282_01412</name>
</gene>
<dbReference type="SUPFAM" id="SSF103473">
    <property type="entry name" value="MFS general substrate transporter"/>
    <property type="match status" value="1"/>
</dbReference>
<keyword evidence="8" id="KW-1185">Reference proteome</keyword>
<feature type="transmembrane region" description="Helical" evidence="5">
    <location>
        <begin position="88"/>
        <end position="109"/>
    </location>
</feature>
<organism evidence="7 8">
    <name type="scientific">Corynebacterium spheniscorum</name>
    <dbReference type="NCBI Taxonomy" id="185761"/>
    <lineage>
        <taxon>Bacteria</taxon>
        <taxon>Bacillati</taxon>
        <taxon>Actinomycetota</taxon>
        <taxon>Actinomycetes</taxon>
        <taxon>Mycobacteriales</taxon>
        <taxon>Corynebacteriaceae</taxon>
        <taxon>Corynebacterium</taxon>
    </lineage>
</organism>
<evidence type="ECO:0000313" key="7">
    <source>
        <dbReference type="EMBL" id="SFG62476.1"/>
    </source>
</evidence>
<feature type="transmembrane region" description="Helical" evidence="5">
    <location>
        <begin position="25"/>
        <end position="44"/>
    </location>
</feature>
<dbReference type="Pfam" id="PF07690">
    <property type="entry name" value="MFS_1"/>
    <property type="match status" value="1"/>
</dbReference>
<feature type="transmembrane region" description="Helical" evidence="5">
    <location>
        <begin position="191"/>
        <end position="210"/>
    </location>
</feature>
<keyword evidence="4 5" id="KW-0472">Membrane</keyword>
<dbReference type="InterPro" id="IPR020846">
    <property type="entry name" value="MFS_dom"/>
</dbReference>
<accession>A0A1I2TJ10</accession>
<evidence type="ECO:0000313" key="8">
    <source>
        <dbReference type="Proteomes" id="UP000199065"/>
    </source>
</evidence>